<dbReference type="InterPro" id="IPR003034">
    <property type="entry name" value="SAP_dom"/>
</dbReference>
<accession>G2QPG7</accession>
<evidence type="ECO:0000259" key="2">
    <source>
        <dbReference type="PROSITE" id="PS50800"/>
    </source>
</evidence>
<feature type="compositionally biased region" description="Basic residues" evidence="1">
    <location>
        <begin position="329"/>
        <end position="339"/>
    </location>
</feature>
<dbReference type="HOGENOM" id="CLU_042191_0_0_1"/>
<evidence type="ECO:0000313" key="3">
    <source>
        <dbReference type="EMBL" id="AEO61480.1"/>
    </source>
</evidence>
<dbReference type="EMBL" id="CP003008">
    <property type="protein sequence ID" value="AEO61480.1"/>
    <property type="molecule type" value="Genomic_DNA"/>
</dbReference>
<proteinExistence type="predicted"/>
<reference evidence="3 4" key="1">
    <citation type="journal article" date="2011" name="Nat. Biotechnol.">
        <title>Comparative genomic analysis of the thermophilic biomass-degrading fungi Myceliophthora thermophila and Thielavia terrestris.</title>
        <authorList>
            <person name="Berka R.M."/>
            <person name="Grigoriev I.V."/>
            <person name="Otillar R."/>
            <person name="Salamov A."/>
            <person name="Grimwood J."/>
            <person name="Reid I."/>
            <person name="Ishmael N."/>
            <person name="John T."/>
            <person name="Darmond C."/>
            <person name="Moisan M.-C."/>
            <person name="Henrissat B."/>
            <person name="Coutinho P.M."/>
            <person name="Lombard V."/>
            <person name="Natvig D.O."/>
            <person name="Lindquist E."/>
            <person name="Schmutz J."/>
            <person name="Lucas S."/>
            <person name="Harris P."/>
            <person name="Powlowski J."/>
            <person name="Bellemare A."/>
            <person name="Taylor D."/>
            <person name="Butler G."/>
            <person name="de Vries R.P."/>
            <person name="Allijn I.E."/>
            <person name="van den Brink J."/>
            <person name="Ushinsky S."/>
            <person name="Storms R."/>
            <person name="Powell A.J."/>
            <person name="Paulsen I.T."/>
            <person name="Elbourne L.D.H."/>
            <person name="Baker S.E."/>
            <person name="Magnuson J."/>
            <person name="LaBoissiere S."/>
            <person name="Clutterbuck A.J."/>
            <person name="Martinez D."/>
            <person name="Wogulis M."/>
            <person name="de Leon A.L."/>
            <person name="Rey M.W."/>
            <person name="Tsang A."/>
        </authorList>
    </citation>
    <scope>NUCLEOTIDE SEQUENCE [LARGE SCALE GENOMIC DNA]</scope>
    <source>
        <strain evidence="4">ATCC 42464 / BCRC 31852 / DSM 1799</strain>
    </source>
</reference>
<dbReference type="Gene3D" id="3.30.420.10">
    <property type="entry name" value="Ribonuclease H-like superfamily/Ribonuclease H"/>
    <property type="match status" value="1"/>
</dbReference>
<evidence type="ECO:0000313" key="4">
    <source>
        <dbReference type="Proteomes" id="UP000007322"/>
    </source>
</evidence>
<dbReference type="Pfam" id="PF09159">
    <property type="entry name" value="Ydc2-catalyt"/>
    <property type="match status" value="1"/>
</dbReference>
<dbReference type="InterPro" id="IPR036397">
    <property type="entry name" value="RNaseH_sf"/>
</dbReference>
<keyword evidence="4" id="KW-1185">Reference proteome</keyword>
<feature type="compositionally biased region" description="Basic and acidic residues" evidence="1">
    <location>
        <begin position="340"/>
        <end position="355"/>
    </location>
</feature>
<dbReference type="GO" id="GO:0000402">
    <property type="term" value="F:crossed form four-way junction DNA binding"/>
    <property type="evidence" value="ECO:0007669"/>
    <property type="project" value="TreeGrafter"/>
</dbReference>
<dbReference type="Proteomes" id="UP000007322">
    <property type="component" value="Chromosome 7"/>
</dbReference>
<dbReference type="InterPro" id="IPR012337">
    <property type="entry name" value="RNaseH-like_sf"/>
</dbReference>
<gene>
    <name evidence="3" type="ORF">MYCTH_2311667</name>
</gene>
<evidence type="ECO:0000256" key="1">
    <source>
        <dbReference type="SAM" id="MobiDB-lite"/>
    </source>
</evidence>
<dbReference type="GO" id="GO:0000403">
    <property type="term" value="F:Y-form DNA binding"/>
    <property type="evidence" value="ECO:0007669"/>
    <property type="project" value="TreeGrafter"/>
</dbReference>
<dbReference type="KEGG" id="mtm:MYCTH_2311667"/>
<dbReference type="InterPro" id="IPR015242">
    <property type="entry name" value="Ydc2_cat"/>
</dbReference>
<feature type="compositionally biased region" description="Acidic residues" evidence="1">
    <location>
        <begin position="140"/>
        <end position="152"/>
    </location>
</feature>
<dbReference type="GeneID" id="11506854"/>
<dbReference type="InterPro" id="IPR039197">
    <property type="entry name" value="Mrs1/Cce1"/>
</dbReference>
<dbReference type="OrthoDB" id="5552842at2759"/>
<feature type="compositionally biased region" description="Polar residues" evidence="1">
    <location>
        <begin position="105"/>
        <end position="117"/>
    </location>
</feature>
<dbReference type="GO" id="GO:0070336">
    <property type="term" value="F:flap-structured DNA binding"/>
    <property type="evidence" value="ECO:0007669"/>
    <property type="project" value="TreeGrafter"/>
</dbReference>
<dbReference type="PANTHER" id="PTHR28072">
    <property type="entry name" value="CRUCIFORM CUTTING ENDONUCLEASE 1, MITOCHONDRIAL-RELATED"/>
    <property type="match status" value="1"/>
</dbReference>
<dbReference type="AlphaFoldDB" id="G2QPG7"/>
<feature type="region of interest" description="Disordered" evidence="1">
    <location>
        <begin position="328"/>
        <end position="355"/>
    </location>
</feature>
<dbReference type="OMA" id="GITWLEW"/>
<dbReference type="GO" id="GO:0005739">
    <property type="term" value="C:mitochondrion"/>
    <property type="evidence" value="ECO:0007669"/>
    <property type="project" value="TreeGrafter"/>
</dbReference>
<sequence>MTNKPLLGETALVLRTLCSSCGLPKTGPKRVLVQRLRRAARQFQPIPPEARILSIDLGLKNFAYALLSPAAPSKRKQPAGGSSIDTPLNSPVHLHAWNRLDLTLRSHTQSTPNNTRRQPIARGEGKEVGATAAAAAAAAAEEEEEEEEEEEAYSPAALSARAAHLVRTRLLPLRPTHVLIERQRFRTGGAAAIFEWTLRVNSLEAMLHAAFAALRGVRVPAQPGEDDDGSGGGGVVWNGVVCSVLPRAVAGFLFPAGSDAVLSVQDGENVGGKEKKKAVGAGAAYQMLKRGKVDMLARHLNDRRLIIPAEGQAEEMVRLFMAGAEKRREGKRRGGRRRRQEGVEETERKDAEAEEEVVAKLDDLSDAMLQGMVWLQWQSNLEALIRERPALFDN</sequence>
<protein>
    <recommendedName>
        <fullName evidence="2">SAP domain-containing protein</fullName>
    </recommendedName>
</protein>
<dbReference type="RefSeq" id="XP_003666725.1">
    <property type="nucleotide sequence ID" value="XM_003666677.1"/>
</dbReference>
<dbReference type="PROSITE" id="PS50800">
    <property type="entry name" value="SAP"/>
    <property type="match status" value="1"/>
</dbReference>
<name>G2QPG7_THET4</name>
<organism evidence="3 4">
    <name type="scientific">Thermothelomyces thermophilus (strain ATCC 42464 / BCRC 31852 / DSM 1799)</name>
    <name type="common">Sporotrichum thermophile</name>
    <dbReference type="NCBI Taxonomy" id="573729"/>
    <lineage>
        <taxon>Eukaryota</taxon>
        <taxon>Fungi</taxon>
        <taxon>Dikarya</taxon>
        <taxon>Ascomycota</taxon>
        <taxon>Pezizomycotina</taxon>
        <taxon>Sordariomycetes</taxon>
        <taxon>Sordariomycetidae</taxon>
        <taxon>Sordariales</taxon>
        <taxon>Chaetomiaceae</taxon>
        <taxon>Thermothelomyces</taxon>
    </lineage>
</organism>
<dbReference type="PANTHER" id="PTHR28072:SF1">
    <property type="entry name" value="CRUCIFORM CUTTING ENDONUCLEASE 1, MITOCHONDRIAL-RELATED"/>
    <property type="match status" value="1"/>
</dbReference>
<dbReference type="SUPFAM" id="SSF53098">
    <property type="entry name" value="Ribonuclease H-like"/>
    <property type="match status" value="1"/>
</dbReference>
<dbReference type="GO" id="GO:0004520">
    <property type="term" value="F:DNA endonuclease activity"/>
    <property type="evidence" value="ECO:0007669"/>
    <property type="project" value="TreeGrafter"/>
</dbReference>
<feature type="region of interest" description="Disordered" evidence="1">
    <location>
        <begin position="104"/>
        <end position="156"/>
    </location>
</feature>
<feature type="domain" description="SAP" evidence="2">
    <location>
        <begin position="6"/>
        <end position="40"/>
    </location>
</feature>
<dbReference type="VEuPathDB" id="FungiDB:MYCTH_2311667"/>
<dbReference type="eggNOG" id="ENOG502S4DK">
    <property type="taxonomic scope" value="Eukaryota"/>
</dbReference>
<dbReference type="InParanoid" id="G2QPG7"/>
<dbReference type="Pfam" id="PF02037">
    <property type="entry name" value="SAP"/>
    <property type="match status" value="1"/>
</dbReference>